<keyword evidence="4" id="KW-0812">Transmembrane</keyword>
<evidence type="ECO:0000259" key="5">
    <source>
        <dbReference type="Pfam" id="PF09084"/>
    </source>
</evidence>
<dbReference type="Pfam" id="PF09084">
    <property type="entry name" value="NMT1"/>
    <property type="match status" value="1"/>
</dbReference>
<evidence type="ECO:0000313" key="7">
    <source>
        <dbReference type="Proteomes" id="UP000070414"/>
    </source>
</evidence>
<dbReference type="PANTHER" id="PTHR30024">
    <property type="entry name" value="ALIPHATIC SULFONATES-BINDING PROTEIN-RELATED"/>
    <property type="match status" value="1"/>
</dbReference>
<comment type="similarity">
    <text evidence="2">Belongs to the bacterial solute-binding protein SsuA/TauA family.</text>
</comment>
<gene>
    <name evidence="6" type="ORF">AKJ38_03045</name>
</gene>
<dbReference type="SUPFAM" id="SSF53850">
    <property type="entry name" value="Periplasmic binding protein-like II"/>
    <property type="match status" value="1"/>
</dbReference>
<dbReference type="Proteomes" id="UP000070414">
    <property type="component" value="Unassembled WGS sequence"/>
</dbReference>
<name>A0A133UQT6_9EURY</name>
<keyword evidence="4" id="KW-0472">Membrane</keyword>
<dbReference type="EMBL" id="LHXS01000056">
    <property type="protein sequence ID" value="KXA96568.1"/>
    <property type="molecule type" value="Genomic_DNA"/>
</dbReference>
<evidence type="ECO:0000256" key="2">
    <source>
        <dbReference type="ARBA" id="ARBA00010742"/>
    </source>
</evidence>
<evidence type="ECO:0000256" key="3">
    <source>
        <dbReference type="ARBA" id="ARBA00022729"/>
    </source>
</evidence>
<keyword evidence="7" id="KW-1185">Reference proteome</keyword>
<sequence>MNKMLKNKKVIIIVAVVAIVIAGGSYLLIMEGASKETQKVKIYTNPLITPVVKIADNQNFDRKFGIEFNHKEVGFGTDTKLFLSKGKIGFIAPWEVAGFRSEGEEITIVSTAGGSTFMEGLAVKAEDYPNPYSSPNDLVGKTITHVGWGTGNTRALQVFLRLLYDLKLRQDFKTQTASPGVIPSLIKQGKTEAGSLFIPQMLPAMVDPELKPLFMFSRVWKEETGEPFYITNLVAKTDYLRENPSQVKNISSALDEASKWIAEHPEEFSQKGEYSALSKNTGWLKNEQTWKANKSMLKKGKWYVGSGEYDQKYIDKTWKFIEAARKAGIIVKAEVNKNLTFRKPGKWPGIPGE</sequence>
<evidence type="ECO:0000313" key="6">
    <source>
        <dbReference type="EMBL" id="KXA96568.1"/>
    </source>
</evidence>
<proteinExistence type="inferred from homology"/>
<protein>
    <recommendedName>
        <fullName evidence="5">SsuA/THI5-like domain-containing protein</fullName>
    </recommendedName>
</protein>
<dbReference type="Gene3D" id="3.40.190.10">
    <property type="entry name" value="Periplasmic binding protein-like II"/>
    <property type="match status" value="2"/>
</dbReference>
<dbReference type="GO" id="GO:0042597">
    <property type="term" value="C:periplasmic space"/>
    <property type="evidence" value="ECO:0007669"/>
    <property type="project" value="UniProtKB-SubCell"/>
</dbReference>
<comment type="subcellular location">
    <subcellularLocation>
        <location evidence="1">Periplasm</location>
    </subcellularLocation>
</comment>
<evidence type="ECO:0000256" key="1">
    <source>
        <dbReference type="ARBA" id="ARBA00004418"/>
    </source>
</evidence>
<evidence type="ECO:0000256" key="4">
    <source>
        <dbReference type="SAM" id="Phobius"/>
    </source>
</evidence>
<comment type="caution">
    <text evidence="6">The sequence shown here is derived from an EMBL/GenBank/DDBJ whole genome shotgun (WGS) entry which is preliminary data.</text>
</comment>
<feature type="transmembrane region" description="Helical" evidence="4">
    <location>
        <begin position="12"/>
        <end position="29"/>
    </location>
</feature>
<reference evidence="6 7" key="1">
    <citation type="journal article" date="2016" name="Sci. Rep.">
        <title>Metabolic traits of an uncultured archaeal lineage -MSBL1- from brine pools of the Red Sea.</title>
        <authorList>
            <person name="Mwirichia R."/>
            <person name="Alam I."/>
            <person name="Rashid M."/>
            <person name="Vinu M."/>
            <person name="Ba-Alawi W."/>
            <person name="Anthony Kamau A."/>
            <person name="Kamanda Ngugi D."/>
            <person name="Goker M."/>
            <person name="Klenk H.P."/>
            <person name="Bajic V."/>
            <person name="Stingl U."/>
        </authorList>
    </citation>
    <scope>NUCLEOTIDE SEQUENCE [LARGE SCALE GENOMIC DNA]</scope>
    <source>
        <strain evidence="6">SCGC-AAA259I14</strain>
    </source>
</reference>
<organism evidence="6 7">
    <name type="scientific">candidate division MSBL1 archaeon SCGC-AAA259I14</name>
    <dbReference type="NCBI Taxonomy" id="1698268"/>
    <lineage>
        <taxon>Archaea</taxon>
        <taxon>Methanobacteriati</taxon>
        <taxon>Methanobacteriota</taxon>
        <taxon>candidate division MSBL1</taxon>
    </lineage>
</organism>
<dbReference type="PANTHER" id="PTHR30024:SF47">
    <property type="entry name" value="TAURINE-BINDING PERIPLASMIC PROTEIN"/>
    <property type="match status" value="1"/>
</dbReference>
<accession>A0A133UQT6</accession>
<keyword evidence="3" id="KW-0732">Signal</keyword>
<keyword evidence="4" id="KW-1133">Transmembrane helix</keyword>
<dbReference type="AlphaFoldDB" id="A0A133UQT6"/>
<feature type="domain" description="SsuA/THI5-like" evidence="5">
    <location>
        <begin position="86"/>
        <end position="267"/>
    </location>
</feature>
<dbReference type="InterPro" id="IPR015168">
    <property type="entry name" value="SsuA/THI5"/>
</dbReference>